<proteinExistence type="predicted"/>
<dbReference type="EMBL" id="CP002543">
    <property type="protein sequence ID" value="ADY74107.1"/>
    <property type="molecule type" value="Genomic_DNA"/>
</dbReference>
<feature type="transmembrane region" description="Helical" evidence="2">
    <location>
        <begin position="106"/>
        <end position="126"/>
    </location>
</feature>
<keyword evidence="2" id="KW-0812">Transmembrane</keyword>
<feature type="transmembrane region" description="Helical" evidence="2">
    <location>
        <begin position="146"/>
        <end position="162"/>
    </location>
</feature>
<keyword evidence="2" id="KW-0472">Membrane</keyword>
<feature type="transmembrane region" description="Helical" evidence="2">
    <location>
        <begin position="63"/>
        <end position="85"/>
    </location>
</feature>
<dbReference type="FunCoup" id="F0S292">
    <property type="interactions" value="47"/>
</dbReference>
<feature type="transmembrane region" description="Helical" evidence="2">
    <location>
        <begin position="6"/>
        <end position="23"/>
    </location>
</feature>
<feature type="coiled-coil region" evidence="1">
    <location>
        <begin position="85"/>
        <end position="112"/>
    </location>
</feature>
<protein>
    <submittedName>
        <fullName evidence="3">Uncharacterized protein</fullName>
    </submittedName>
</protein>
<feature type="transmembrane region" description="Helical" evidence="2">
    <location>
        <begin position="247"/>
        <end position="267"/>
    </location>
</feature>
<feature type="transmembrane region" description="Helical" evidence="2">
    <location>
        <begin position="35"/>
        <end position="57"/>
    </location>
</feature>
<keyword evidence="2" id="KW-1133">Transmembrane helix</keyword>
<feature type="transmembrane region" description="Helical" evidence="2">
    <location>
        <begin position="330"/>
        <end position="349"/>
    </location>
</feature>
<dbReference type="HOGENOM" id="CLU_055998_0_0_0"/>
<feature type="transmembrane region" description="Helical" evidence="2">
    <location>
        <begin position="380"/>
        <end position="399"/>
    </location>
</feature>
<dbReference type="Gene3D" id="1.20.1740.10">
    <property type="entry name" value="Amino acid/polyamine transporter I"/>
    <property type="match status" value="1"/>
</dbReference>
<feature type="transmembrane region" description="Helical" evidence="2">
    <location>
        <begin position="279"/>
        <end position="295"/>
    </location>
</feature>
<reference evidence="3 4" key="1">
    <citation type="journal article" date="2011" name="Stand. Genomic Sci.">
        <title>Complete genome sequence of the thermophilic sulfur-reducer Desulfurobacterium thermolithotrophum type strain (BSA(T)) from a deep-sea hydrothermal vent.</title>
        <authorList>
            <person name="Goker M."/>
            <person name="Daligault H."/>
            <person name="Mwirichia R."/>
            <person name="Lapidus A."/>
            <person name="Lucas S."/>
            <person name="Deshpande S."/>
            <person name="Pagani I."/>
            <person name="Tapia R."/>
            <person name="Cheng J.F."/>
            <person name="Goodwin L."/>
            <person name="Pitluck S."/>
            <person name="Liolios K."/>
            <person name="Ivanova N."/>
            <person name="Mavromatis K."/>
            <person name="Mikhailova N."/>
            <person name="Pati A."/>
            <person name="Chen A."/>
            <person name="Palaniappan K."/>
            <person name="Han C."/>
            <person name="Land M."/>
            <person name="Hauser L."/>
            <person name="Pan C."/>
            <person name="Brambilla E.M."/>
            <person name="Rohde M."/>
            <person name="Spring S."/>
            <person name="Sikorski J."/>
            <person name="Wirth R."/>
            <person name="Detter J.C."/>
            <person name="Woyke T."/>
            <person name="Bristow J."/>
            <person name="Eisen J.A."/>
            <person name="Markowitz V."/>
            <person name="Hugenholtz P."/>
            <person name="Kyrpides N.C."/>
            <person name="Klenk H.P."/>
        </authorList>
    </citation>
    <scope>NUCLEOTIDE SEQUENCE [LARGE SCALE GENOMIC DNA]</scope>
    <source>
        <strain evidence="4">DSM 11699 / BSA</strain>
    </source>
</reference>
<feature type="transmembrane region" description="Helical" evidence="2">
    <location>
        <begin position="174"/>
        <end position="195"/>
    </location>
</feature>
<evidence type="ECO:0000313" key="4">
    <source>
        <dbReference type="Proteomes" id="UP000007102"/>
    </source>
</evidence>
<feature type="transmembrane region" description="Helical" evidence="2">
    <location>
        <begin position="355"/>
        <end position="373"/>
    </location>
</feature>
<evidence type="ECO:0000256" key="2">
    <source>
        <dbReference type="SAM" id="Phobius"/>
    </source>
</evidence>
<dbReference type="InParanoid" id="F0S292"/>
<accession>F0S292</accession>
<dbReference type="eggNOG" id="ENOG502Z7XH">
    <property type="taxonomic scope" value="Bacteria"/>
</dbReference>
<dbReference type="RefSeq" id="WP_013639055.1">
    <property type="nucleotide sequence ID" value="NC_015185.1"/>
</dbReference>
<gene>
    <name evidence="3" type="ordered locus">Dester_1479</name>
</gene>
<dbReference type="KEGG" id="dte:Dester_1479"/>
<dbReference type="AlphaFoldDB" id="F0S292"/>
<dbReference type="OrthoDB" id="271600at2"/>
<feature type="transmembrane region" description="Helical" evidence="2">
    <location>
        <begin position="207"/>
        <end position="226"/>
    </location>
</feature>
<evidence type="ECO:0000256" key="1">
    <source>
        <dbReference type="SAM" id="Coils"/>
    </source>
</evidence>
<dbReference type="STRING" id="868864.Dester_1479"/>
<reference evidence="4" key="2">
    <citation type="submission" date="2011-02" db="EMBL/GenBank/DDBJ databases">
        <title>The complete genome of Desulfurobacterium thermolithotrophum DSM 11699.</title>
        <authorList>
            <consortium name="US DOE Joint Genome Institute (JGI-PGF)"/>
            <person name="Lucas S."/>
            <person name="Copeland A."/>
            <person name="Lapidus A."/>
            <person name="Bruce D."/>
            <person name="Goodwin L."/>
            <person name="Pitluck S."/>
            <person name="Kyrpides N."/>
            <person name="Mavromatis K."/>
            <person name="Pagani I."/>
            <person name="Ivanova N."/>
            <person name="Mikhailova N."/>
            <person name="Daligault H."/>
            <person name="Detter J.C."/>
            <person name="Tapia R."/>
            <person name="Han C."/>
            <person name="Land M."/>
            <person name="Hauser L."/>
            <person name="Markowitz V."/>
            <person name="Cheng J.-F."/>
            <person name="Hugenholtz P."/>
            <person name="Woyke T."/>
            <person name="Wu D."/>
            <person name="Spring S."/>
            <person name="Brambilla E."/>
            <person name="Klenk H.-P."/>
            <person name="Eisen J.A."/>
        </authorList>
    </citation>
    <scope>NUCLEOTIDE SEQUENCE [LARGE SCALE GENOMIC DNA]</scope>
    <source>
        <strain evidence="4">DSM 11699 / BSA</strain>
    </source>
</reference>
<sequence length="404" mass="45232">MQLPLFDWLALLSFLFTFILLSNRKLERSRLWTALVTPLASIIGSGYLISAPLLYHIAGTNAWIFMAFIVFLAYLIGEAIRFNILHEESILIKDKKEKLEKLISEVESFSNLALAFAYFISVAFYLRLLSSFIFSGFLERNEALEKAMTSILLLFIGTAGYLRGLNFLEFLEKYAVAVKLSVITGFLTILLFFNIQHEFAYEPVNKTFSFGTLQILGGILLIVQGFETSKYLGEKYSSTERIKSMKVAQLISGFIYVSFIFLVTPLLHTLNINKIDETAIIALASSLSFIMGVLIRTGPLMSQFSAAVADTIGAGGLISAETKGKITSRAAYLLLSLTDILLIWILNVFEVINYASKAFAFYYLLQTVIAITISIRKRKILHAALFICVSFILIFIVTMSKSAE</sequence>
<keyword evidence="1" id="KW-0175">Coiled coil</keyword>
<keyword evidence="4" id="KW-1185">Reference proteome</keyword>
<name>F0S292_DESTD</name>
<dbReference type="Proteomes" id="UP000007102">
    <property type="component" value="Chromosome"/>
</dbReference>
<evidence type="ECO:0000313" key="3">
    <source>
        <dbReference type="EMBL" id="ADY74107.1"/>
    </source>
</evidence>
<organism evidence="3 4">
    <name type="scientific">Desulfurobacterium thermolithotrophum (strain DSM 11699 / BSA)</name>
    <dbReference type="NCBI Taxonomy" id="868864"/>
    <lineage>
        <taxon>Bacteria</taxon>
        <taxon>Pseudomonadati</taxon>
        <taxon>Aquificota</taxon>
        <taxon>Aquificia</taxon>
        <taxon>Desulfurobacteriales</taxon>
        <taxon>Desulfurobacteriaceae</taxon>
        <taxon>Desulfurobacterium</taxon>
    </lineage>
</organism>